<keyword evidence="2 5" id="KW-0812">Transmembrane</keyword>
<dbReference type="PANTHER" id="PTHR21389">
    <property type="entry name" value="P53 INDUCED PROTEIN"/>
    <property type="match status" value="1"/>
</dbReference>
<accession>A0A7J6FW61</accession>
<dbReference type="Proteomes" id="UP000583929">
    <property type="component" value="Unassembled WGS sequence"/>
</dbReference>
<feature type="transmembrane region" description="Helical" evidence="5">
    <location>
        <begin position="262"/>
        <end position="283"/>
    </location>
</feature>
<comment type="subcellular location">
    <subcellularLocation>
        <location evidence="1">Membrane</location>
        <topology evidence="1">Multi-pass membrane protein</topology>
    </subcellularLocation>
</comment>
<dbReference type="GO" id="GO:0016020">
    <property type="term" value="C:membrane"/>
    <property type="evidence" value="ECO:0007669"/>
    <property type="project" value="UniProtKB-SubCell"/>
</dbReference>
<evidence type="ECO:0000313" key="7">
    <source>
        <dbReference type="EMBL" id="KAF4374974.1"/>
    </source>
</evidence>
<evidence type="ECO:0000256" key="5">
    <source>
        <dbReference type="SAM" id="Phobius"/>
    </source>
</evidence>
<sequence length="354" mass="40479">MEAIKVFGLASVAKMKQASMLWIEGFREACCLHRVIVFYFRSRKLLIRTGQCFLLNGFIFLGSIFILNSVIIPTLQWILPDDCSQFDSQELCSFGGLLKFYSFLQFGLIKLFYVNHMVLPIVCTEHYSKRSLVFIALPLLHLLFLTWYNDIAKYGFEAAQKSGPVKVDPMGKEKLTSQNTGHVRQRDGLGGIMIVIGEQLYSILLLSFFFIEVSVTGFVPYIGTALNFLHVSWMYAYFCFEYKWNLHNVELDKRLSFFESNWAFFLGFGSPCALPVLFCSSFVSSGVMAMLYPLFVLTASNSEAEKVISSQRNKWGDTRLGRLPIFYVADVLSMKILSFLPSEPHEQLQENKLK</sequence>
<feature type="transmembrane region" description="Helical" evidence="5">
    <location>
        <begin position="98"/>
        <end position="119"/>
    </location>
</feature>
<protein>
    <submittedName>
        <fullName evidence="7">Uncharacterized protein</fullName>
    </submittedName>
</protein>
<feature type="transmembrane region" description="Helical" evidence="5">
    <location>
        <begin position="218"/>
        <end position="238"/>
    </location>
</feature>
<evidence type="ECO:0000256" key="2">
    <source>
        <dbReference type="ARBA" id="ARBA00022692"/>
    </source>
</evidence>
<dbReference type="Pfam" id="PF07264">
    <property type="entry name" value="EI24"/>
    <property type="match status" value="1"/>
</dbReference>
<evidence type="ECO:0000313" key="6">
    <source>
        <dbReference type="EMBL" id="KAF4359165.1"/>
    </source>
</evidence>
<keyword evidence="3 5" id="KW-1133">Transmembrane helix</keyword>
<reference evidence="8 9" key="1">
    <citation type="journal article" date="2020" name="bioRxiv">
        <title>Sequence and annotation of 42 cannabis genomes reveals extensive copy number variation in cannabinoid synthesis and pathogen resistance genes.</title>
        <authorList>
            <person name="Mckernan K.J."/>
            <person name="Helbert Y."/>
            <person name="Kane L.T."/>
            <person name="Ebling H."/>
            <person name="Zhang L."/>
            <person name="Liu B."/>
            <person name="Eaton Z."/>
            <person name="Mclaughlin S."/>
            <person name="Kingan S."/>
            <person name="Baybayan P."/>
            <person name="Concepcion G."/>
            <person name="Jordan M."/>
            <person name="Riva A."/>
            <person name="Barbazuk W."/>
            <person name="Harkins T."/>
        </authorList>
    </citation>
    <scope>NUCLEOTIDE SEQUENCE [LARGE SCALE GENOMIC DNA]</scope>
    <source>
        <strain evidence="8 9">cv. Jamaican Lion 4</strain>
        <strain evidence="7">Father</strain>
        <strain evidence="6">Mother</strain>
        <tissue evidence="7">Leaf</tissue>
    </source>
</reference>
<proteinExistence type="predicted"/>
<evidence type="ECO:0000256" key="4">
    <source>
        <dbReference type="ARBA" id="ARBA00023136"/>
    </source>
</evidence>
<feature type="transmembrane region" description="Helical" evidence="5">
    <location>
        <begin position="52"/>
        <end position="78"/>
    </location>
</feature>
<feature type="transmembrane region" description="Helical" evidence="5">
    <location>
        <begin position="131"/>
        <end position="148"/>
    </location>
</feature>
<evidence type="ECO:0000256" key="1">
    <source>
        <dbReference type="ARBA" id="ARBA00004141"/>
    </source>
</evidence>
<dbReference type="GO" id="GO:0016236">
    <property type="term" value="P:macroautophagy"/>
    <property type="evidence" value="ECO:0007669"/>
    <property type="project" value="TreeGrafter"/>
</dbReference>
<gene>
    <name evidence="6" type="ORF">F8388_005274</name>
    <name evidence="7" type="ORF">G4B88_004725</name>
</gene>
<dbReference type="PANTHER" id="PTHR21389:SF0">
    <property type="entry name" value="ETOPOSIDE-INDUCED PROTEIN 2.4 HOMOLOG"/>
    <property type="match status" value="1"/>
</dbReference>
<dbReference type="Proteomes" id="UP000525078">
    <property type="component" value="Unassembled WGS sequence"/>
</dbReference>
<evidence type="ECO:0000313" key="9">
    <source>
        <dbReference type="Proteomes" id="UP000583929"/>
    </source>
</evidence>
<evidence type="ECO:0000256" key="3">
    <source>
        <dbReference type="ARBA" id="ARBA00022989"/>
    </source>
</evidence>
<organism evidence="7 9">
    <name type="scientific">Cannabis sativa</name>
    <name type="common">Hemp</name>
    <name type="synonym">Marijuana</name>
    <dbReference type="NCBI Taxonomy" id="3483"/>
    <lineage>
        <taxon>Eukaryota</taxon>
        <taxon>Viridiplantae</taxon>
        <taxon>Streptophyta</taxon>
        <taxon>Embryophyta</taxon>
        <taxon>Tracheophyta</taxon>
        <taxon>Spermatophyta</taxon>
        <taxon>Magnoliopsida</taxon>
        <taxon>eudicotyledons</taxon>
        <taxon>Gunneridae</taxon>
        <taxon>Pentapetalae</taxon>
        <taxon>rosids</taxon>
        <taxon>fabids</taxon>
        <taxon>Rosales</taxon>
        <taxon>Cannabaceae</taxon>
        <taxon>Cannabis</taxon>
    </lineage>
</organism>
<evidence type="ECO:0000313" key="8">
    <source>
        <dbReference type="Proteomes" id="UP000525078"/>
    </source>
</evidence>
<dbReference type="EMBL" id="JAATIP010000218">
    <property type="protein sequence ID" value="KAF4359165.1"/>
    <property type="molecule type" value="Genomic_DNA"/>
</dbReference>
<feature type="transmembrane region" description="Helical" evidence="5">
    <location>
        <begin position="189"/>
        <end position="211"/>
    </location>
</feature>
<dbReference type="AlphaFoldDB" id="A0A7J6FW61"/>
<keyword evidence="9" id="KW-1185">Reference proteome</keyword>
<dbReference type="InterPro" id="IPR059112">
    <property type="entry name" value="CysZ/EI24"/>
</dbReference>
<dbReference type="EMBL" id="JAATIQ010000165">
    <property type="protein sequence ID" value="KAF4374974.1"/>
    <property type="molecule type" value="Genomic_DNA"/>
</dbReference>
<keyword evidence="4 5" id="KW-0472">Membrane</keyword>
<comment type="caution">
    <text evidence="7">The sequence shown here is derived from an EMBL/GenBank/DDBJ whole genome shotgun (WGS) entry which is preliminary data.</text>
</comment>
<dbReference type="GO" id="GO:0005783">
    <property type="term" value="C:endoplasmic reticulum"/>
    <property type="evidence" value="ECO:0007669"/>
    <property type="project" value="TreeGrafter"/>
</dbReference>
<name>A0A7J6FW61_CANSA</name>